<comment type="caution">
    <text evidence="1">The sequence shown here is derived from an EMBL/GenBank/DDBJ whole genome shotgun (WGS) entry which is preliminary data.</text>
</comment>
<sequence length="258" mass="30280">MSGYVLFQMWEPFRQLLIEGHQFYVDQARRRLLSQFDDIESEADKAAADWLERNSHRFDPDRYDPGAFCEAAQEEGIAHYQLLNDMRDNTRLSVVAGMFHEWDKQLRDWMTREILHWHSGADVRAKIWSQNFGSLADLLACLGWDIRSRPYYRTLDACRLVVNVYKHGEGGSFQDLKRCYPEYIDNPLKGFDDPLDMDFRDHRDLKVTEEQIQGFSAAIVAFWNDVPPKIVDDPVGELPEWFEKAWLKDLKAAANRSR</sequence>
<evidence type="ECO:0000313" key="2">
    <source>
        <dbReference type="Proteomes" id="UP001595530"/>
    </source>
</evidence>
<organism evidence="1 2">
    <name type="scientific">Undibacterium arcticum</name>
    <dbReference type="NCBI Taxonomy" id="1762892"/>
    <lineage>
        <taxon>Bacteria</taxon>
        <taxon>Pseudomonadati</taxon>
        <taxon>Pseudomonadota</taxon>
        <taxon>Betaproteobacteria</taxon>
        <taxon>Burkholderiales</taxon>
        <taxon>Oxalobacteraceae</taxon>
        <taxon>Undibacterium</taxon>
    </lineage>
</organism>
<name>A0ABV7F7E6_9BURK</name>
<gene>
    <name evidence="1" type="ORF">ACFOFO_23440</name>
</gene>
<dbReference type="RefSeq" id="WP_390329545.1">
    <property type="nucleotide sequence ID" value="NZ_JBHRTP010000091.1"/>
</dbReference>
<keyword evidence="2" id="KW-1185">Reference proteome</keyword>
<dbReference type="Proteomes" id="UP001595530">
    <property type="component" value="Unassembled WGS sequence"/>
</dbReference>
<evidence type="ECO:0008006" key="3">
    <source>
        <dbReference type="Google" id="ProtNLM"/>
    </source>
</evidence>
<proteinExistence type="predicted"/>
<accession>A0ABV7F7E6</accession>
<protein>
    <recommendedName>
        <fullName evidence="3">DUF4034 domain-containing protein</fullName>
    </recommendedName>
</protein>
<dbReference type="EMBL" id="JBHRTP010000091">
    <property type="protein sequence ID" value="MFC3110870.1"/>
    <property type="molecule type" value="Genomic_DNA"/>
</dbReference>
<evidence type="ECO:0000313" key="1">
    <source>
        <dbReference type="EMBL" id="MFC3110870.1"/>
    </source>
</evidence>
<reference evidence="2" key="1">
    <citation type="journal article" date="2019" name="Int. J. Syst. Evol. Microbiol.">
        <title>The Global Catalogue of Microorganisms (GCM) 10K type strain sequencing project: providing services to taxonomists for standard genome sequencing and annotation.</title>
        <authorList>
            <consortium name="The Broad Institute Genomics Platform"/>
            <consortium name="The Broad Institute Genome Sequencing Center for Infectious Disease"/>
            <person name="Wu L."/>
            <person name="Ma J."/>
        </authorList>
    </citation>
    <scope>NUCLEOTIDE SEQUENCE [LARGE SCALE GENOMIC DNA]</scope>
    <source>
        <strain evidence="2">KCTC 42986</strain>
    </source>
</reference>